<dbReference type="GeneID" id="6996633"/>
<dbReference type="SUPFAM" id="SSF57850">
    <property type="entry name" value="RING/U-box"/>
    <property type="match status" value="1"/>
</dbReference>
<accession>B6AGD8</accession>
<keyword evidence="6" id="KW-0833">Ubl conjugation pathway</keyword>
<evidence type="ECO:0000256" key="5">
    <source>
        <dbReference type="ARBA" id="ARBA00022771"/>
    </source>
</evidence>
<dbReference type="OrthoDB" id="421575at2759"/>
<organism evidence="10 11">
    <name type="scientific">Cryptosporidium muris (strain RN66)</name>
    <dbReference type="NCBI Taxonomy" id="441375"/>
    <lineage>
        <taxon>Eukaryota</taxon>
        <taxon>Sar</taxon>
        <taxon>Alveolata</taxon>
        <taxon>Apicomplexa</taxon>
        <taxon>Conoidasida</taxon>
        <taxon>Coccidia</taxon>
        <taxon>Eucoccidiorida</taxon>
        <taxon>Eimeriorina</taxon>
        <taxon>Cryptosporidiidae</taxon>
        <taxon>Cryptosporidium</taxon>
    </lineage>
</organism>
<dbReference type="InterPro" id="IPR013083">
    <property type="entry name" value="Znf_RING/FYVE/PHD"/>
</dbReference>
<dbReference type="RefSeq" id="XP_002141628.1">
    <property type="nucleotide sequence ID" value="XM_002141592.1"/>
</dbReference>
<dbReference type="EMBL" id="DS989732">
    <property type="protein sequence ID" value="EEA07279.1"/>
    <property type="molecule type" value="Genomic_DNA"/>
</dbReference>
<dbReference type="VEuPathDB" id="CryptoDB:CMU_001500"/>
<evidence type="ECO:0000313" key="11">
    <source>
        <dbReference type="Proteomes" id="UP000001460"/>
    </source>
</evidence>
<sequence>MQISENVRPTNEAGALRYWCHVCQMNVSVREPENSDGELMCNECGSCGFVEIITDNNNPTETQSASQSQWVNIMTLPRVSDNTVNNPLFRMLTEIADSLGQTQVTTQVRSDTMAIQQLNTQPRNMFVSGPNNEDVDSSGSATLILGPNGEVREISISDILTGNAFSQIVESMENALVTALSTNNVSNHFGNPPASAEEVAKLPREVLSESNIEQTKGGGPCAICHEEYNIGDTVLRLSTDVDECPHIFHVNCLLPWLQQHNSCPVCRFELPTDDAYYEERRRSLQSRRDFHTGNSAPQTSTYISESRINTTQEIDNNGSRSNITPMEGMEYNQQQTNSSRGNEENLNVELTNSVLSPNGMDNTSRSEQLAGQTIAAISNTSTISVPSTDSDNIQRRNSETRGYEDTRILTEDSINNSEGTTVNFVDLSNTIADIFSPMTDQFPIMANSIASTVQTLTVGNYGSIERTTEGSNLEGSIEATQSLQQSVVNTNTNASNFTTNDLNSEFTTVEPLPRTSGSCYLM</sequence>
<evidence type="ECO:0000256" key="4">
    <source>
        <dbReference type="ARBA" id="ARBA00022723"/>
    </source>
</evidence>
<evidence type="ECO:0000256" key="6">
    <source>
        <dbReference type="ARBA" id="ARBA00022786"/>
    </source>
</evidence>
<dbReference type="EC" id="2.3.2.27" evidence="2"/>
<dbReference type="Pfam" id="PF13639">
    <property type="entry name" value="zf-RING_2"/>
    <property type="match status" value="1"/>
</dbReference>
<evidence type="ECO:0000256" key="8">
    <source>
        <dbReference type="PROSITE-ProRule" id="PRU00175"/>
    </source>
</evidence>
<evidence type="ECO:0000256" key="1">
    <source>
        <dbReference type="ARBA" id="ARBA00000900"/>
    </source>
</evidence>
<dbReference type="SMART" id="SM00184">
    <property type="entry name" value="RING"/>
    <property type="match status" value="1"/>
</dbReference>
<dbReference type="Proteomes" id="UP000001460">
    <property type="component" value="Unassembled WGS sequence"/>
</dbReference>
<dbReference type="InterPro" id="IPR051834">
    <property type="entry name" value="RING_finger_E3_ligase"/>
</dbReference>
<dbReference type="eggNOG" id="KOG0800">
    <property type="taxonomic scope" value="Eukaryota"/>
</dbReference>
<keyword evidence="7" id="KW-0862">Zinc</keyword>
<dbReference type="PANTHER" id="PTHR45931:SF3">
    <property type="entry name" value="RING ZINC FINGER-CONTAINING PROTEIN"/>
    <property type="match status" value="1"/>
</dbReference>
<dbReference type="GO" id="GO:0008270">
    <property type="term" value="F:zinc ion binding"/>
    <property type="evidence" value="ECO:0007669"/>
    <property type="project" value="UniProtKB-KW"/>
</dbReference>
<keyword evidence="11" id="KW-1185">Reference proteome</keyword>
<evidence type="ECO:0000256" key="3">
    <source>
        <dbReference type="ARBA" id="ARBA00022679"/>
    </source>
</evidence>
<name>B6AGD8_CRYMR</name>
<dbReference type="InterPro" id="IPR039525">
    <property type="entry name" value="RNF126-like_zinc-ribbon"/>
</dbReference>
<dbReference type="GO" id="GO:0005634">
    <property type="term" value="C:nucleus"/>
    <property type="evidence" value="ECO:0007669"/>
    <property type="project" value="TreeGrafter"/>
</dbReference>
<dbReference type="GO" id="GO:0061630">
    <property type="term" value="F:ubiquitin protein ligase activity"/>
    <property type="evidence" value="ECO:0007669"/>
    <property type="project" value="UniProtKB-EC"/>
</dbReference>
<evidence type="ECO:0000259" key="9">
    <source>
        <dbReference type="PROSITE" id="PS50089"/>
    </source>
</evidence>
<dbReference type="GO" id="GO:0006511">
    <property type="term" value="P:ubiquitin-dependent protein catabolic process"/>
    <property type="evidence" value="ECO:0007669"/>
    <property type="project" value="TreeGrafter"/>
</dbReference>
<comment type="catalytic activity">
    <reaction evidence="1">
        <text>S-ubiquitinyl-[E2 ubiquitin-conjugating enzyme]-L-cysteine + [acceptor protein]-L-lysine = [E2 ubiquitin-conjugating enzyme]-L-cysteine + N(6)-ubiquitinyl-[acceptor protein]-L-lysine.</text>
        <dbReference type="EC" id="2.3.2.27"/>
    </reaction>
</comment>
<evidence type="ECO:0000256" key="2">
    <source>
        <dbReference type="ARBA" id="ARBA00012483"/>
    </source>
</evidence>
<dbReference type="PANTHER" id="PTHR45931">
    <property type="entry name" value="SI:CH211-59O9.10"/>
    <property type="match status" value="1"/>
</dbReference>
<keyword evidence="3" id="KW-0808">Transferase</keyword>
<evidence type="ECO:0000313" key="10">
    <source>
        <dbReference type="EMBL" id="EEA07279.1"/>
    </source>
</evidence>
<dbReference type="Pfam" id="PF14369">
    <property type="entry name" value="Zn_ribbon_19"/>
    <property type="match status" value="1"/>
</dbReference>
<dbReference type="AlphaFoldDB" id="B6AGD8"/>
<feature type="domain" description="RING-type" evidence="9">
    <location>
        <begin position="221"/>
        <end position="267"/>
    </location>
</feature>
<gene>
    <name evidence="10" type="ORF">CMU_001500</name>
</gene>
<dbReference type="InterPro" id="IPR001841">
    <property type="entry name" value="Znf_RING"/>
</dbReference>
<dbReference type="PROSITE" id="PS50089">
    <property type="entry name" value="ZF_RING_2"/>
    <property type="match status" value="1"/>
</dbReference>
<reference evidence="10" key="1">
    <citation type="submission" date="2008-06" db="EMBL/GenBank/DDBJ databases">
        <authorList>
            <person name="Lorenzi H."/>
            <person name="Inman J."/>
            <person name="Miller J."/>
            <person name="Schobel S."/>
            <person name="Amedeo P."/>
            <person name="Caler E.V."/>
            <person name="da Silva J."/>
        </authorList>
    </citation>
    <scope>NUCLEOTIDE SEQUENCE [LARGE SCALE GENOMIC DNA]</scope>
    <source>
        <strain evidence="10">RN66</strain>
    </source>
</reference>
<proteinExistence type="predicted"/>
<evidence type="ECO:0000256" key="7">
    <source>
        <dbReference type="ARBA" id="ARBA00022833"/>
    </source>
</evidence>
<dbReference type="Gene3D" id="3.30.40.10">
    <property type="entry name" value="Zinc/RING finger domain, C3HC4 (zinc finger)"/>
    <property type="match status" value="1"/>
</dbReference>
<protein>
    <recommendedName>
        <fullName evidence="2">RING-type E3 ubiquitin transferase</fullName>
        <ecNumber evidence="2">2.3.2.27</ecNumber>
    </recommendedName>
</protein>
<dbReference type="STRING" id="441375.B6AGD8"/>
<keyword evidence="4" id="KW-0479">Metal-binding</keyword>
<keyword evidence="5 8" id="KW-0863">Zinc-finger</keyword>